<feature type="region of interest" description="Disordered" evidence="1">
    <location>
        <begin position="12"/>
        <end position="32"/>
    </location>
</feature>
<proteinExistence type="predicted"/>
<accession>A0AAV4SRB2</accession>
<dbReference type="Proteomes" id="UP001054945">
    <property type="component" value="Unassembled WGS sequence"/>
</dbReference>
<evidence type="ECO:0000256" key="1">
    <source>
        <dbReference type="SAM" id="MobiDB-lite"/>
    </source>
</evidence>
<comment type="caution">
    <text evidence="2">The sequence shown here is derived from an EMBL/GenBank/DDBJ whole genome shotgun (WGS) entry which is preliminary data.</text>
</comment>
<gene>
    <name evidence="2" type="ORF">CEXT_521701</name>
</gene>
<evidence type="ECO:0000313" key="2">
    <source>
        <dbReference type="EMBL" id="GIY36499.1"/>
    </source>
</evidence>
<protein>
    <submittedName>
        <fullName evidence="2">Uncharacterized protein</fullName>
    </submittedName>
</protein>
<keyword evidence="3" id="KW-1185">Reference proteome</keyword>
<organism evidence="2 3">
    <name type="scientific">Caerostris extrusa</name>
    <name type="common">Bark spider</name>
    <name type="synonym">Caerostris bankana</name>
    <dbReference type="NCBI Taxonomy" id="172846"/>
    <lineage>
        <taxon>Eukaryota</taxon>
        <taxon>Metazoa</taxon>
        <taxon>Ecdysozoa</taxon>
        <taxon>Arthropoda</taxon>
        <taxon>Chelicerata</taxon>
        <taxon>Arachnida</taxon>
        <taxon>Araneae</taxon>
        <taxon>Araneomorphae</taxon>
        <taxon>Entelegynae</taxon>
        <taxon>Araneoidea</taxon>
        <taxon>Araneidae</taxon>
        <taxon>Caerostris</taxon>
    </lineage>
</organism>
<name>A0AAV4SRB2_CAEEX</name>
<dbReference type="EMBL" id="BPLR01010057">
    <property type="protein sequence ID" value="GIY36499.1"/>
    <property type="molecule type" value="Genomic_DNA"/>
</dbReference>
<reference evidence="2 3" key="1">
    <citation type="submission" date="2021-06" db="EMBL/GenBank/DDBJ databases">
        <title>Caerostris extrusa draft genome.</title>
        <authorList>
            <person name="Kono N."/>
            <person name="Arakawa K."/>
        </authorList>
    </citation>
    <scope>NUCLEOTIDE SEQUENCE [LARGE SCALE GENOMIC DNA]</scope>
</reference>
<dbReference type="AlphaFoldDB" id="A0AAV4SRB2"/>
<sequence>MCGGRLIESCSNNGAIKGPDDGPFESPVYPRDTRMGPFSMFVSYSSRSATMGDNLDEENSDYKNFIGGTILLE</sequence>
<evidence type="ECO:0000313" key="3">
    <source>
        <dbReference type="Proteomes" id="UP001054945"/>
    </source>
</evidence>